<dbReference type="OrthoDB" id="14083at2"/>
<keyword evidence="4" id="KW-1185">Reference proteome</keyword>
<dbReference type="STRING" id="1121439.dsat_0752"/>
<dbReference type="AlphaFoldDB" id="S7T7D5"/>
<evidence type="ECO:0000313" key="4">
    <source>
        <dbReference type="Proteomes" id="UP000014975"/>
    </source>
</evidence>
<dbReference type="NCBIfam" id="TIGR00277">
    <property type="entry name" value="HDIG"/>
    <property type="match status" value="1"/>
</dbReference>
<dbReference type="PATRIC" id="fig|1121439.3.peg.2113"/>
<keyword evidence="3" id="KW-0378">Hydrolase</keyword>
<dbReference type="CDD" id="cd00077">
    <property type="entry name" value="HDc"/>
    <property type="match status" value="1"/>
</dbReference>
<dbReference type="InterPro" id="IPR006674">
    <property type="entry name" value="HD_domain"/>
</dbReference>
<name>S7T7D5_9BACT</name>
<dbReference type="EMBL" id="ATHI01000027">
    <property type="protein sequence ID" value="EPR32400.1"/>
    <property type="molecule type" value="Genomic_DNA"/>
</dbReference>
<dbReference type="PANTHER" id="PTHR47545">
    <property type="entry name" value="MULTIFUNCTIONAL CCA PROTEIN"/>
    <property type="match status" value="1"/>
</dbReference>
<dbReference type="Proteomes" id="UP000014975">
    <property type="component" value="Unassembled WGS sequence"/>
</dbReference>
<proteinExistence type="predicted"/>
<organism evidence="3 4">
    <name type="scientific">Alkalidesulfovibrio alkalitolerans DSM 16529</name>
    <dbReference type="NCBI Taxonomy" id="1121439"/>
    <lineage>
        <taxon>Bacteria</taxon>
        <taxon>Pseudomonadati</taxon>
        <taxon>Thermodesulfobacteriota</taxon>
        <taxon>Desulfovibrionia</taxon>
        <taxon>Desulfovibrionales</taxon>
        <taxon>Desulfovibrionaceae</taxon>
        <taxon>Alkalidesulfovibrio</taxon>
    </lineage>
</organism>
<dbReference type="Gene3D" id="1.10.3090.10">
    <property type="entry name" value="cca-adding enzyme, domain 2"/>
    <property type="match status" value="1"/>
</dbReference>
<comment type="caution">
    <text evidence="3">The sequence shown here is derived from an EMBL/GenBank/DDBJ whole genome shotgun (WGS) entry which is preliminary data.</text>
</comment>
<dbReference type="GO" id="GO:0000166">
    <property type="term" value="F:nucleotide binding"/>
    <property type="evidence" value="ECO:0007669"/>
    <property type="project" value="UniProtKB-KW"/>
</dbReference>
<evidence type="ECO:0000256" key="1">
    <source>
        <dbReference type="ARBA" id="ARBA00022741"/>
    </source>
</evidence>
<dbReference type="SUPFAM" id="SSF81891">
    <property type="entry name" value="Poly A polymerase C-terminal region-like"/>
    <property type="match status" value="1"/>
</dbReference>
<dbReference type="InterPro" id="IPR006675">
    <property type="entry name" value="HDIG_dom"/>
</dbReference>
<evidence type="ECO:0000259" key="2">
    <source>
        <dbReference type="Pfam" id="PF01966"/>
    </source>
</evidence>
<dbReference type="PANTHER" id="PTHR47545:SF1">
    <property type="entry name" value="MULTIFUNCTIONAL CCA PROTEIN"/>
    <property type="match status" value="1"/>
</dbReference>
<keyword evidence="1" id="KW-0547">Nucleotide-binding</keyword>
<dbReference type="GO" id="GO:0016787">
    <property type="term" value="F:hydrolase activity"/>
    <property type="evidence" value="ECO:0007669"/>
    <property type="project" value="UniProtKB-KW"/>
</dbReference>
<protein>
    <submittedName>
        <fullName evidence="3">Metal dependent phosphohydrolase</fullName>
    </submittedName>
</protein>
<dbReference type="InterPro" id="IPR050124">
    <property type="entry name" value="tRNA_CCA-adding_enzyme"/>
</dbReference>
<sequence length="439" mass="50509">MTQPFKDAVAICKTILRNGYDAYVINARFQQELERLDGEREVDIATDMPWEELVKIFPNAGTSDLPGEIAVIKEGGTKFLFHEVNQLETAHPEALLVRTTARLESRMALRRKDKTSLACPYIPKAADLYEGFADMSEGRIRLTGEPTLTLKRNLLYGVRALRFAANYDLPVEENTWVAIVRSAQRILDYVPPSDIMDEWRKVEAENLWKFVQLLFDSMLLHGLIPQMAALTRVRHIKNAAGAEESVFEHTIEVMRRYPEELPYDWYGVMACLFHDLGKLFTAEYFDGKWHFHQHHRVGAQVTRKVLTGLRLPNEDVDLICHLVRHHMRFQYMLTERGARRFMALEEYPRLVEMSRADIKAREGNYTNFNHNLKMLEKAKTPEEMSEPLLNGNEIMDFTGLPPSPAIGMIRDALLKAQIEGKVSSVPEAVEFVLNYKKSL</sequence>
<dbReference type="RefSeq" id="WP_020887449.1">
    <property type="nucleotide sequence ID" value="NZ_ATHI01000027.1"/>
</dbReference>
<evidence type="ECO:0000313" key="3">
    <source>
        <dbReference type="EMBL" id="EPR32400.1"/>
    </source>
</evidence>
<dbReference type="Pfam" id="PF01966">
    <property type="entry name" value="HD"/>
    <property type="match status" value="1"/>
</dbReference>
<gene>
    <name evidence="3" type="ORF">dsat_0752</name>
</gene>
<dbReference type="eggNOG" id="COG2844">
    <property type="taxonomic scope" value="Bacteria"/>
</dbReference>
<feature type="domain" description="HD" evidence="2">
    <location>
        <begin position="268"/>
        <end position="331"/>
    </location>
</feature>
<dbReference type="InterPro" id="IPR003607">
    <property type="entry name" value="HD/PDEase_dom"/>
</dbReference>
<reference evidence="3 4" key="1">
    <citation type="journal article" date="2013" name="Genome Announc.">
        <title>Draft genome sequences for three mercury-methylating, sulfate-reducing bacteria.</title>
        <authorList>
            <person name="Brown S.D."/>
            <person name="Hurt R.A.Jr."/>
            <person name="Gilmour C.C."/>
            <person name="Elias D.A."/>
        </authorList>
    </citation>
    <scope>NUCLEOTIDE SEQUENCE [LARGE SCALE GENOMIC DNA]</scope>
    <source>
        <strain evidence="3 4">DSM 16529</strain>
    </source>
</reference>
<accession>S7T7D5</accession>